<evidence type="ECO:0000256" key="1">
    <source>
        <dbReference type="ARBA" id="ARBA00004651"/>
    </source>
</evidence>
<dbReference type="GeneID" id="75008525"/>
<keyword evidence="3" id="KW-1003">Cell membrane</keyword>
<dbReference type="EMBL" id="CP021417">
    <property type="protein sequence ID" value="ARU46697.1"/>
    <property type="molecule type" value="Genomic_DNA"/>
</dbReference>
<dbReference type="NCBIfam" id="TIGR01065">
    <property type="entry name" value="hlyIII"/>
    <property type="match status" value="1"/>
</dbReference>
<feature type="transmembrane region" description="Helical" evidence="8">
    <location>
        <begin position="21"/>
        <end position="45"/>
    </location>
</feature>
<comment type="subcellular location">
    <subcellularLocation>
        <location evidence="1">Cell membrane</location>
        <topology evidence="1">Multi-pass membrane protein</topology>
    </subcellularLocation>
</comment>
<evidence type="ECO:0000256" key="3">
    <source>
        <dbReference type="ARBA" id="ARBA00022475"/>
    </source>
</evidence>
<dbReference type="InterPro" id="IPR005744">
    <property type="entry name" value="Hy-lIII"/>
</dbReference>
<feature type="transmembrane region" description="Helical" evidence="8">
    <location>
        <begin position="91"/>
        <end position="109"/>
    </location>
</feature>
<feature type="transmembrane region" description="Helical" evidence="8">
    <location>
        <begin position="168"/>
        <end position="189"/>
    </location>
</feature>
<organism evidence="9 10">
    <name type="scientific">Corynebacterium silvaticum</name>
    <dbReference type="NCBI Taxonomy" id="2320431"/>
    <lineage>
        <taxon>Bacteria</taxon>
        <taxon>Bacillati</taxon>
        <taxon>Actinomycetota</taxon>
        <taxon>Actinomycetes</taxon>
        <taxon>Mycobacteriales</taxon>
        <taxon>Corynebacteriaceae</taxon>
        <taxon>Corynebacterium</taxon>
    </lineage>
</organism>
<dbReference type="PANTHER" id="PTHR20855:SF3">
    <property type="entry name" value="LD03007P"/>
    <property type="match status" value="1"/>
</dbReference>
<proteinExistence type="inferred from homology"/>
<dbReference type="GO" id="GO:0005886">
    <property type="term" value="C:plasma membrane"/>
    <property type="evidence" value="ECO:0007669"/>
    <property type="project" value="UniProtKB-SubCell"/>
</dbReference>
<evidence type="ECO:0000256" key="6">
    <source>
        <dbReference type="ARBA" id="ARBA00023136"/>
    </source>
</evidence>
<gene>
    <name evidence="9" type="ORF">CBE74_09800</name>
</gene>
<feature type="transmembrane region" description="Helical" evidence="8">
    <location>
        <begin position="51"/>
        <end position="71"/>
    </location>
</feature>
<comment type="similarity">
    <text evidence="2">Belongs to the UPF0073 (Hly-III) family.</text>
</comment>
<evidence type="ECO:0000256" key="5">
    <source>
        <dbReference type="ARBA" id="ARBA00022989"/>
    </source>
</evidence>
<dbReference type="KEGG" id="csil:CBE74_09800"/>
<keyword evidence="5 8" id="KW-1133">Transmembrane helix</keyword>
<feature type="transmembrane region" description="Helical" evidence="8">
    <location>
        <begin position="115"/>
        <end position="134"/>
    </location>
</feature>
<protein>
    <submittedName>
        <fullName evidence="9">Hemolysin III family protein</fullName>
    </submittedName>
</protein>
<feature type="transmembrane region" description="Helical" evidence="8">
    <location>
        <begin position="205"/>
        <end position="224"/>
    </location>
</feature>
<dbReference type="PANTHER" id="PTHR20855">
    <property type="entry name" value="ADIPOR/PROGESTIN RECEPTOR-RELATED"/>
    <property type="match status" value="1"/>
</dbReference>
<dbReference type="Proteomes" id="UP000195652">
    <property type="component" value="Chromosome"/>
</dbReference>
<dbReference type="Pfam" id="PF03006">
    <property type="entry name" value="HlyIII"/>
    <property type="match status" value="1"/>
</dbReference>
<reference evidence="9 10" key="3">
    <citation type="journal article" date="2020" name="Int. J. Syst. Evol. Microbiol.">
        <title>Corynebacterium silvaticum sp. nov., a unique group of NTTB corynebacteria in wild boar and roe deer.</title>
        <authorList>
            <person name="Dangel A."/>
            <person name="Berger A."/>
            <person name="Rau J."/>
            <person name="Eisenberg T."/>
            <person name="Kampfer P."/>
            <person name="Margos G."/>
            <person name="Contzen M."/>
            <person name="Busse H.J."/>
            <person name="Konrad R."/>
            <person name="Peters M."/>
            <person name="Sting R."/>
            <person name="Sing A."/>
        </authorList>
    </citation>
    <scope>NUCLEOTIDE SEQUENCE [LARGE SCALE GENOMIC DNA]</scope>
    <source>
        <strain evidence="9 10">PO100/5</strain>
    </source>
</reference>
<keyword evidence="4 8" id="KW-0812">Transmembrane</keyword>
<name>A0A7Y4PA93_9CORY</name>
<dbReference type="GO" id="GO:0140911">
    <property type="term" value="F:pore-forming activity"/>
    <property type="evidence" value="ECO:0007669"/>
    <property type="project" value="InterPro"/>
</dbReference>
<reference evidence="9 10" key="1">
    <citation type="journal article" date="2014" name="BMC Vet. Res.">
        <title>First report of Corynebacterium pseudotuberculosis from caseous lymphadenitis lesions in Black Alentejano pig (Sus scrofa domesticus).</title>
        <authorList>
            <person name="Oliveira M."/>
            <person name="Barroco C."/>
            <person name="Mottola C."/>
            <person name="Santos R."/>
            <person name="Lemsaddek A."/>
            <person name="Tavares L."/>
            <person name="Semedo-Lemsaddek T."/>
        </authorList>
    </citation>
    <scope>NUCLEOTIDE SEQUENCE [LARGE SCALE GENOMIC DNA]</scope>
    <source>
        <strain evidence="9 10">PO100/5</strain>
    </source>
</reference>
<reference evidence="9 10" key="4">
    <citation type="journal article" date="2020" name="PLoS ONE">
        <title>Taxonomic classification of strain PO100/5 shows a broader geographic distribution and genetic markers of the recently described Corynebacterium silvaticum.</title>
        <authorList>
            <person name="Viana M.V.C."/>
            <person name="Profeta R."/>
            <person name="da Silva A.L."/>
            <person name="Hurtado R."/>
            <person name="Cerqueira J.C."/>
            <person name="Ribeiro B.F.S."/>
            <person name="Almeida M.O."/>
            <person name="Morais-Rodrigues F."/>
            <person name="Soares S.C."/>
            <person name="Oliveira M."/>
            <person name="Tavares L."/>
            <person name="Figueiredo H."/>
            <person name="Wattam A.R."/>
            <person name="Barh D."/>
            <person name="Ghosh P."/>
            <person name="Silva A."/>
            <person name="Azevedo V."/>
        </authorList>
    </citation>
    <scope>NUCLEOTIDE SEQUENCE [LARGE SCALE GENOMIC DNA]</scope>
    <source>
        <strain evidence="9 10">PO100/5</strain>
    </source>
</reference>
<evidence type="ECO:0000256" key="2">
    <source>
        <dbReference type="ARBA" id="ARBA00008488"/>
    </source>
</evidence>
<dbReference type="GO" id="GO:0046872">
    <property type="term" value="F:metal ion binding"/>
    <property type="evidence" value="ECO:0007669"/>
    <property type="project" value="UniProtKB-KW"/>
</dbReference>
<keyword evidence="6 8" id="KW-0472">Membrane</keyword>
<evidence type="ECO:0000256" key="7">
    <source>
        <dbReference type="PIRSR" id="PIRSR604254-1"/>
    </source>
</evidence>
<dbReference type="OrthoDB" id="9813689at2"/>
<keyword evidence="7" id="KW-0862">Zinc</keyword>
<dbReference type="RefSeq" id="WP_087454488.1">
    <property type="nucleotide sequence ID" value="NZ_CP021417.2"/>
</dbReference>
<sequence>MTVTMKKAVVVDRGQRPQTRGWFHAVASLFALVSGAILATFAWLMLTWWQALGVTIYVLGTVALFSVSASYHLGRWRSMSTIKRWRRADHATIAVFIASTYTPLCLVALPPATAAWVLTVAWAGAVLGVILALVWVDHPRWLAVSVYLVLGWLVIPVIPNLWVNASPAIVWLLAAGGVIYSLGAVVYALRWPGRSARIYGYHEHFHTATIVAAIAHHVAIWLLVA</sequence>
<evidence type="ECO:0000313" key="9">
    <source>
        <dbReference type="EMBL" id="ARU46697.1"/>
    </source>
</evidence>
<feature type="binding site" evidence="7">
    <location>
        <position position="72"/>
    </location>
    <ligand>
        <name>Zn(2+)</name>
        <dbReference type="ChEBI" id="CHEBI:29105"/>
    </ligand>
</feature>
<feature type="binding site" evidence="7">
    <location>
        <position position="202"/>
    </location>
    <ligand>
        <name>Zn(2+)</name>
        <dbReference type="ChEBI" id="CHEBI:29105"/>
    </ligand>
</feature>
<reference evidence="9 10" key="2">
    <citation type="journal article" date="2020" name="Antonie Van Leeuwenhoek">
        <title>Phylogenomic characterisation of a novel corynebacterial species pathogenic to animals.</title>
        <authorList>
            <person name="Moller J."/>
            <person name="Musella L."/>
            <person name="Melnikov V."/>
            <person name="Geissdorfer W."/>
            <person name="Burkovski A."/>
            <person name="Sangal V."/>
        </authorList>
    </citation>
    <scope>NUCLEOTIDE SEQUENCE [LARGE SCALE GENOMIC DNA]</scope>
    <source>
        <strain evidence="9 10">PO100/5</strain>
    </source>
</reference>
<keyword evidence="7" id="KW-0479">Metal-binding</keyword>
<accession>A0A7Y4PA93</accession>
<dbReference type="InterPro" id="IPR004254">
    <property type="entry name" value="AdipoR/HlyIII-related"/>
</dbReference>
<evidence type="ECO:0000313" key="10">
    <source>
        <dbReference type="Proteomes" id="UP000195652"/>
    </source>
</evidence>
<evidence type="ECO:0000256" key="8">
    <source>
        <dbReference type="SAM" id="Phobius"/>
    </source>
</evidence>
<evidence type="ECO:0000256" key="4">
    <source>
        <dbReference type="ARBA" id="ARBA00022692"/>
    </source>
</evidence>
<dbReference type="AlphaFoldDB" id="A0A7Y4PA93"/>
<feature type="binding site" evidence="7">
    <location>
        <position position="206"/>
    </location>
    <ligand>
        <name>Zn(2+)</name>
        <dbReference type="ChEBI" id="CHEBI:29105"/>
    </ligand>
</feature>
<feature type="transmembrane region" description="Helical" evidence="8">
    <location>
        <begin position="141"/>
        <end position="162"/>
    </location>
</feature>
<keyword evidence="10" id="KW-1185">Reference proteome</keyword>